<dbReference type="EMBL" id="AOHS01000056">
    <property type="protein sequence ID" value="ELY25336.1"/>
    <property type="molecule type" value="Genomic_DNA"/>
</dbReference>
<dbReference type="InterPro" id="IPR007003">
    <property type="entry name" value="DUF655"/>
</dbReference>
<dbReference type="PATRIC" id="fig|547559.17.peg.3542"/>
<dbReference type="STRING" id="547559.Nmag_1096"/>
<organism evidence="1 3">
    <name type="scientific">Natrialba magadii (strain ATCC 43099 / DSM 3394 / CCM 3739 / CIP 104546 / IAM 13178 / JCM 8861 / NBRC 102185 / NCIMB 2190 / MS3)</name>
    <name type="common">Natronobacterium magadii</name>
    <dbReference type="NCBI Taxonomy" id="547559"/>
    <lineage>
        <taxon>Archaea</taxon>
        <taxon>Methanobacteriati</taxon>
        <taxon>Methanobacteriota</taxon>
        <taxon>Stenosarchaea group</taxon>
        <taxon>Halobacteria</taxon>
        <taxon>Halobacteriales</taxon>
        <taxon>Natrialbaceae</taxon>
        <taxon>Natrialba</taxon>
    </lineage>
</organism>
<reference evidence="1 3" key="2">
    <citation type="journal article" date="2012" name="BMC Genomics">
        <title>A comparative genomics perspective on the genetic content of the alkaliphilic haloarchaeon Natrialba magadii ATCC 43099T.</title>
        <authorList>
            <person name="Siddaramappa S."/>
            <person name="Challacombe J.F."/>
            <person name="Decastro R.E."/>
            <person name="Pfeiffer F."/>
            <person name="Sastre D.E."/>
            <person name="Gimenez M.I."/>
            <person name="Paggi R.A."/>
            <person name="Detter J.C."/>
            <person name="Davenport K.W."/>
            <person name="Goodwin L.A."/>
            <person name="Kyrpides N."/>
            <person name="Tapia R."/>
            <person name="Pitluck S."/>
            <person name="Lucas S."/>
            <person name="Woyke T."/>
            <person name="Maupin-Furlow J.A."/>
        </authorList>
    </citation>
    <scope>NUCLEOTIDE SEQUENCE [LARGE SCALE GENOMIC DNA]</scope>
    <source>
        <strain evidence="1">ATCC 43099</strain>
        <strain evidence="3">ATCC 43099 / DSM 3394 / CCM 3739 / CIP 104546 / IAM 13178 / JCM 8861 / NBRC 102185 / NCIMB 2190 / MS3</strain>
    </source>
</reference>
<keyword evidence="1" id="KW-0378">Hydrolase</keyword>
<dbReference type="EC" id="3.5.4.-" evidence="1"/>
<name>D3SRH5_NATMM</name>
<dbReference type="PaxDb" id="547559-Nmag_1096"/>
<dbReference type="InterPro" id="IPR012340">
    <property type="entry name" value="NA-bd_OB-fold"/>
</dbReference>
<reference evidence="1" key="4">
    <citation type="submission" date="2016-09" db="EMBL/GenBank/DDBJ databases">
        <authorList>
            <person name="Pfeiffer F."/>
        </authorList>
    </citation>
    <scope>NUCLEOTIDE SEQUENCE</scope>
    <source>
        <strain evidence="1">ATCC 43099</strain>
    </source>
</reference>
<dbReference type="AlphaFoldDB" id="D3SRH5"/>
<protein>
    <submittedName>
        <fullName evidence="1">tRNA-specific adenosine deaminase</fullName>
        <ecNumber evidence="1">3.5.4.-</ecNumber>
    </submittedName>
</protein>
<keyword evidence="3" id="KW-1185">Reference proteome</keyword>
<sequence length="206" mass="23663">MPYPYRLTMSEVDSDGTDVRRAVVLDYLAHGLSDDGRPQYAKSPAGYALGTTAFQLYEVAFDEDERLTIGSEVVVEPASERDIVTESNRVEYEDLSSGAQSELEYVVADLVEEDEQRFVDFYNDAQPITLRLHQLNLLPGIGKKLRNGILDERKRKPFESFEELSERVSGLHDPDEIIVERIIQELRDEDLKYQTFVGRREQEQNQ</sequence>
<evidence type="ECO:0000313" key="1">
    <source>
        <dbReference type="EMBL" id="ADD04680.1"/>
    </source>
</evidence>
<dbReference type="HOGENOM" id="CLU_076814_1_0_2"/>
<dbReference type="PANTHER" id="PTHR40734:SF1">
    <property type="entry name" value="DNA-BINDING PROTEIN"/>
    <property type="match status" value="1"/>
</dbReference>
<dbReference type="SUPFAM" id="SSF160975">
    <property type="entry name" value="AF1531-like"/>
    <property type="match status" value="1"/>
</dbReference>
<dbReference type="Pfam" id="PF04919">
    <property type="entry name" value="DUF655"/>
    <property type="match status" value="1"/>
</dbReference>
<accession>D3SRH5</accession>
<dbReference type="PANTHER" id="PTHR40734">
    <property type="entry name" value="TRNA-SPECIFIC ADENOSINE DEAMINASE-RELATED"/>
    <property type="match status" value="1"/>
</dbReference>
<reference evidence="2 4" key="3">
    <citation type="journal article" date="2014" name="PLoS Genet.">
        <title>Phylogenetically driven sequencing of extremely halophilic archaea reveals strategies for static and dynamic osmo-response.</title>
        <authorList>
            <person name="Becker E.A."/>
            <person name="Seitzer P.M."/>
            <person name="Tritt A."/>
            <person name="Larsen D."/>
            <person name="Krusor M."/>
            <person name="Yao A.I."/>
            <person name="Wu D."/>
            <person name="Madern D."/>
            <person name="Eisen J.A."/>
            <person name="Darling A.E."/>
            <person name="Facciotti M.T."/>
        </authorList>
    </citation>
    <scope>NUCLEOTIDE SEQUENCE [LARGE SCALE GENOMIC DNA]</scope>
    <source>
        <strain evidence="4">ATCC 43099 / DSM 3394 / CCM 3739 / CIP 104546 / IAM 13178 / JCM 8861 / NBRC 102185 / NCIMB 2190 / MS3</strain>
        <strain evidence="2">MS-3</strain>
    </source>
</reference>
<dbReference type="eggNOG" id="arCOG04130">
    <property type="taxonomic scope" value="Archaea"/>
</dbReference>
<proteinExistence type="predicted"/>
<reference evidence="3" key="1">
    <citation type="submission" date="2010-02" db="EMBL/GenBank/DDBJ databases">
        <title>Complete sequence of chromosome of Natrialba magadii ATCC 43099.</title>
        <authorList>
            <consortium name="US DOE Joint Genome Institute"/>
            <person name="Lucas S."/>
            <person name="Copeland A."/>
            <person name="Lapidus A."/>
            <person name="Cheng J.-F."/>
            <person name="Bruce D."/>
            <person name="Goodwin L."/>
            <person name="Pitluck S."/>
            <person name="Davenport K."/>
            <person name="Saunders E."/>
            <person name="Detter J.C."/>
            <person name="Han C."/>
            <person name="Tapia R."/>
            <person name="Land M."/>
            <person name="Hauser L."/>
            <person name="Kyrpides N."/>
            <person name="Mikhailova N."/>
            <person name="De Castro R.E."/>
            <person name="Maupin-Furlow J.A."/>
            <person name="Woyke T."/>
        </authorList>
    </citation>
    <scope>NUCLEOTIDE SEQUENCE [LARGE SCALE GENOMIC DNA]</scope>
    <source>
        <strain evidence="3">ATCC 43099 / DSM 3394 / CCM 3739 / CIP 104546 / IAM 13178 / JCM 8861 / NBRC 102185 / NCIMB 2190 / MS3</strain>
    </source>
</reference>
<dbReference type="Gene3D" id="1.10.150.280">
    <property type="entry name" value="AF1531-like domain"/>
    <property type="match status" value="1"/>
</dbReference>
<evidence type="ECO:0000313" key="2">
    <source>
        <dbReference type="EMBL" id="ELY25336.1"/>
    </source>
</evidence>
<evidence type="ECO:0000313" key="3">
    <source>
        <dbReference type="Proteomes" id="UP000001879"/>
    </source>
</evidence>
<dbReference type="Proteomes" id="UP000001879">
    <property type="component" value="Chromosome"/>
</dbReference>
<evidence type="ECO:0000313" key="4">
    <source>
        <dbReference type="Proteomes" id="UP000011543"/>
    </source>
</evidence>
<dbReference type="GO" id="GO:0016787">
    <property type="term" value="F:hydrolase activity"/>
    <property type="evidence" value="ECO:0007669"/>
    <property type="project" value="UniProtKB-KW"/>
</dbReference>
<dbReference type="EMBL" id="CP001932">
    <property type="protein sequence ID" value="ADD04680.1"/>
    <property type="molecule type" value="Genomic_DNA"/>
</dbReference>
<dbReference type="Proteomes" id="UP000011543">
    <property type="component" value="Unassembled WGS sequence"/>
</dbReference>
<gene>
    <name evidence="1" type="ordered locus">Nmag_1096</name>
    <name evidence="2" type="ORF">C500_18001</name>
</gene>
<dbReference type="Gene3D" id="2.40.50.140">
    <property type="entry name" value="Nucleic acid-binding proteins"/>
    <property type="match status" value="1"/>
</dbReference>
<dbReference type="KEGG" id="nmg:Nmag_1096"/>